<evidence type="ECO:0000256" key="10">
    <source>
        <dbReference type="SAM" id="Phobius"/>
    </source>
</evidence>
<feature type="transmembrane region" description="Helical" evidence="10">
    <location>
        <begin position="57"/>
        <end position="77"/>
    </location>
</feature>
<keyword evidence="4 10" id="KW-1133">Transmembrane helix</keyword>
<keyword evidence="9" id="KW-0407">Ion channel</keyword>
<keyword evidence="3 10" id="KW-0812">Transmembrane</keyword>
<organism evidence="11">
    <name type="scientific">Flavobacterium sp. CFS9</name>
    <dbReference type="NCBI Taxonomy" id="3143118"/>
    <lineage>
        <taxon>Bacteria</taxon>
        <taxon>Pseudomonadati</taxon>
        <taxon>Bacteroidota</taxon>
        <taxon>Flavobacteriia</taxon>
        <taxon>Flavobacteriales</taxon>
        <taxon>Flavobacteriaceae</taxon>
        <taxon>Flavobacterium</taxon>
    </lineage>
</organism>
<dbReference type="InterPro" id="IPR014743">
    <property type="entry name" value="Cl-channel_core"/>
</dbReference>
<evidence type="ECO:0000256" key="1">
    <source>
        <dbReference type="ARBA" id="ARBA00004141"/>
    </source>
</evidence>
<dbReference type="GO" id="GO:0005254">
    <property type="term" value="F:chloride channel activity"/>
    <property type="evidence" value="ECO:0007669"/>
    <property type="project" value="UniProtKB-KW"/>
</dbReference>
<dbReference type="Pfam" id="PF00654">
    <property type="entry name" value="Voltage_CLC"/>
    <property type="match status" value="1"/>
</dbReference>
<feature type="transmembrane region" description="Helical" evidence="10">
    <location>
        <begin position="20"/>
        <end position="37"/>
    </location>
</feature>
<sequence>MNKTAKIKKNHQFIVLKKLVIVSVLIGFLSAFLGISLKKITEYYEEIFFHEVSVNPIFYILFPVFGLSVIYFLRQYLFKKKENKGIKEVFESTKSSSKNLPSYKIPSHFINGLLTVIFGGSTGIEVSTVVATATIGSVAQQKENVFRQYKTELICAGVAAGVTALFSSPIAGILFAFEVISRKVTRAFIISNIIAVSIAFGLLTILKEEPLFAVSITTWHLKAIPYFILLGILAGINSVYLTRCVLFFKSQFSRIDTHYYKILIGSVVLSVSLFIFPQLYGEGYHAIKGIFSTTSEIPLTITLSLTLIGILILKPIVTSITLASGGDGGVFAPSLFIGAFLGLLLASVLNTFFHVHVIPINFMIIGMAAVLSASIHAPFTAIFLVCGLTNDYTLFLPILVVCLISKYTAKMIYPYTVYSYSPSISK</sequence>
<protein>
    <recommendedName>
        <fullName evidence="12">Chloride channel protein, CIC family</fullName>
    </recommendedName>
</protein>
<feature type="transmembrane region" description="Helical" evidence="10">
    <location>
        <begin position="187"/>
        <end position="206"/>
    </location>
</feature>
<reference evidence="11" key="1">
    <citation type="submission" date="2024-05" db="EMBL/GenBank/DDBJ databases">
        <title>Whole-Genome Sequence of CFS9, a Potential Fish Probiotic Isolated from the Body Surface of Silurus asotus.</title>
        <authorList>
            <person name="Kojima M."/>
            <person name="Tobioka K."/>
            <person name="Yokota K."/>
            <person name="Nakatani H."/>
            <person name="Hori K."/>
            <person name="Tamaru Y."/>
            <person name="Okazaki F."/>
        </authorList>
    </citation>
    <scope>NUCLEOTIDE SEQUENCE</scope>
    <source>
        <strain evidence="11">CFS9</strain>
    </source>
</reference>
<dbReference type="CDD" id="cd00400">
    <property type="entry name" value="Voltage_gated_ClC"/>
    <property type="match status" value="1"/>
</dbReference>
<feature type="transmembrane region" description="Helical" evidence="10">
    <location>
        <begin position="226"/>
        <end position="248"/>
    </location>
</feature>
<dbReference type="PANTHER" id="PTHR43427">
    <property type="entry name" value="CHLORIDE CHANNEL PROTEIN CLC-E"/>
    <property type="match status" value="1"/>
</dbReference>
<evidence type="ECO:0000256" key="9">
    <source>
        <dbReference type="ARBA" id="ARBA00023303"/>
    </source>
</evidence>
<keyword evidence="8" id="KW-0868">Chloride</keyword>
<evidence type="ECO:0000256" key="8">
    <source>
        <dbReference type="ARBA" id="ARBA00023214"/>
    </source>
</evidence>
<evidence type="ECO:0000313" key="11">
    <source>
        <dbReference type="EMBL" id="BFM41868.1"/>
    </source>
</evidence>
<keyword evidence="6 10" id="KW-0472">Membrane</keyword>
<feature type="transmembrane region" description="Helical" evidence="10">
    <location>
        <begin position="335"/>
        <end position="356"/>
    </location>
</feature>
<feature type="transmembrane region" description="Helical" evidence="10">
    <location>
        <begin position="113"/>
        <end position="136"/>
    </location>
</feature>
<feature type="transmembrane region" description="Helical" evidence="10">
    <location>
        <begin position="392"/>
        <end position="413"/>
    </location>
</feature>
<feature type="transmembrane region" description="Helical" evidence="10">
    <location>
        <begin position="260"/>
        <end position="280"/>
    </location>
</feature>
<name>A0AAT9GXC6_9FLAO</name>
<dbReference type="AlphaFoldDB" id="A0AAT9GXC6"/>
<dbReference type="InterPro" id="IPR001807">
    <property type="entry name" value="ClC"/>
</dbReference>
<dbReference type="RefSeq" id="WP_369617118.1">
    <property type="nucleotide sequence ID" value="NZ_AP031573.1"/>
</dbReference>
<feature type="transmembrane region" description="Helical" evidence="10">
    <location>
        <begin position="156"/>
        <end position="180"/>
    </location>
</feature>
<keyword evidence="7" id="KW-0869">Chloride channel</keyword>
<dbReference type="Gene3D" id="1.10.3080.10">
    <property type="entry name" value="Clc chloride channel"/>
    <property type="match status" value="1"/>
</dbReference>
<proteinExistence type="predicted"/>
<gene>
    <name evidence="11" type="ORF">CFS9_05090</name>
</gene>
<feature type="transmembrane region" description="Helical" evidence="10">
    <location>
        <begin position="300"/>
        <end position="323"/>
    </location>
</feature>
<dbReference type="EMBL" id="AP031573">
    <property type="protein sequence ID" value="BFM41868.1"/>
    <property type="molecule type" value="Genomic_DNA"/>
</dbReference>
<evidence type="ECO:0000256" key="4">
    <source>
        <dbReference type="ARBA" id="ARBA00022989"/>
    </source>
</evidence>
<comment type="subcellular location">
    <subcellularLocation>
        <location evidence="1">Membrane</location>
        <topology evidence="1">Multi-pass membrane protein</topology>
    </subcellularLocation>
</comment>
<evidence type="ECO:0000256" key="6">
    <source>
        <dbReference type="ARBA" id="ARBA00023136"/>
    </source>
</evidence>
<evidence type="ECO:0000256" key="5">
    <source>
        <dbReference type="ARBA" id="ARBA00023065"/>
    </source>
</evidence>
<dbReference type="PRINTS" id="PR00762">
    <property type="entry name" value="CLCHANNEL"/>
</dbReference>
<dbReference type="SUPFAM" id="SSF81340">
    <property type="entry name" value="Clc chloride channel"/>
    <property type="match status" value="1"/>
</dbReference>
<evidence type="ECO:0000256" key="3">
    <source>
        <dbReference type="ARBA" id="ARBA00022692"/>
    </source>
</evidence>
<keyword evidence="5" id="KW-0406">Ion transport</keyword>
<dbReference type="GO" id="GO:0034707">
    <property type="term" value="C:chloride channel complex"/>
    <property type="evidence" value="ECO:0007669"/>
    <property type="project" value="UniProtKB-KW"/>
</dbReference>
<feature type="transmembrane region" description="Helical" evidence="10">
    <location>
        <begin position="362"/>
        <end position="385"/>
    </location>
</feature>
<keyword evidence="2" id="KW-0813">Transport</keyword>
<evidence type="ECO:0000256" key="7">
    <source>
        <dbReference type="ARBA" id="ARBA00023173"/>
    </source>
</evidence>
<dbReference type="PANTHER" id="PTHR43427:SF6">
    <property type="entry name" value="CHLORIDE CHANNEL PROTEIN CLC-E"/>
    <property type="match status" value="1"/>
</dbReference>
<dbReference type="InterPro" id="IPR050368">
    <property type="entry name" value="ClC-type_chloride_channel"/>
</dbReference>
<evidence type="ECO:0008006" key="12">
    <source>
        <dbReference type="Google" id="ProtNLM"/>
    </source>
</evidence>
<accession>A0AAT9GXC6</accession>
<evidence type="ECO:0000256" key="2">
    <source>
        <dbReference type="ARBA" id="ARBA00022448"/>
    </source>
</evidence>